<evidence type="ECO:0000256" key="8">
    <source>
        <dbReference type="ARBA" id="ARBA00048370"/>
    </source>
</evidence>
<dbReference type="Gene3D" id="3.30.559.10">
    <property type="entry name" value="Chloramphenicol acetyltransferase-like domain"/>
    <property type="match status" value="1"/>
</dbReference>
<accession>A0A1W1I8M5</accession>
<dbReference type="OrthoDB" id="9805770at2"/>
<name>A0A1W1I8M5_9BACT</name>
<protein>
    <recommendedName>
        <fullName evidence="9">Dihydrolipoamide acetyltransferase component of pyruvate dehydrogenase complex</fullName>
        <ecNumber evidence="9">2.3.1.-</ecNumber>
    </recommendedName>
</protein>
<evidence type="ECO:0000256" key="10">
    <source>
        <dbReference type="SAM" id="MobiDB-lite"/>
    </source>
</evidence>
<dbReference type="FunFam" id="3.30.559.10:FF:000007">
    <property type="entry name" value="Dihydrolipoamide acetyltransferase component of pyruvate dehydrogenase complex"/>
    <property type="match status" value="1"/>
</dbReference>
<keyword evidence="5 9" id="KW-0450">Lipoyl</keyword>
<dbReference type="PROSITE" id="PS50968">
    <property type="entry name" value="BIOTINYL_LIPOYL"/>
    <property type="match status" value="1"/>
</dbReference>
<gene>
    <name evidence="13" type="ORF">NSJP_3231</name>
</gene>
<dbReference type="Gene3D" id="2.40.50.100">
    <property type="match status" value="1"/>
</dbReference>
<dbReference type="InterPro" id="IPR050743">
    <property type="entry name" value="2-oxoacid_DH_E2_comp"/>
</dbReference>
<feature type="domain" description="Lipoyl-binding" evidence="11">
    <location>
        <begin position="1"/>
        <end position="75"/>
    </location>
</feature>
<sequence>MKVELPFLADGVEGGDVVQVLVKEGDHVAEGQSLIELETEKATVPVPAPSGGTVMKLLVRQGDHVKVGQALVDLDGGGSPPKTAEQEQPAAASTPQQIAQPATSKAPAPAKPAEQKPVERKPAEQKPAEQKTAEQKPPEEPVEQKDATSSQATAEPALHSQPNSDGAQAPQPSVAPASVKREAVQSASSGAAIPAPPSVRRLARELGVDLTQVKGSEAGGRITAEDVKAHVRERSRGAAAPAGHAGLPGKVFSTMYGTERRETLPSLRRKIASNMTQAWTNIPHVHQFQDADITDLMQLHKRYAPQFKKKGATLTLSSLFLKASVHALKLYPQLNATLDLTNGEVIYKDYYNIGVAVETPAGLIVPVVHHVDQKDLLQISLELADLAERTRKREVKLEELRGATFTVSNMGGLGAGPFTPIIYPPQVGILGVGKARMTPVYRDGQLVPRHILRLCVAYDHRLVDGADGARFTNEIVKVLEDFQGMFLGL</sequence>
<keyword evidence="14" id="KW-1185">Reference proteome</keyword>
<dbReference type="Gene3D" id="4.10.320.10">
    <property type="entry name" value="E3-binding domain"/>
    <property type="match status" value="1"/>
</dbReference>
<dbReference type="AlphaFoldDB" id="A0A1W1I8M5"/>
<dbReference type="InterPro" id="IPR000089">
    <property type="entry name" value="Biotin_lipoyl"/>
</dbReference>
<dbReference type="InterPro" id="IPR023213">
    <property type="entry name" value="CAT-like_dom_sf"/>
</dbReference>
<dbReference type="Pfam" id="PF00198">
    <property type="entry name" value="2-oxoacid_dh"/>
    <property type="match status" value="1"/>
</dbReference>
<feature type="compositionally biased region" description="Basic and acidic residues" evidence="10">
    <location>
        <begin position="113"/>
        <end position="146"/>
    </location>
</feature>
<evidence type="ECO:0000256" key="6">
    <source>
        <dbReference type="ARBA" id="ARBA00023315"/>
    </source>
</evidence>
<dbReference type="STRING" id="1325564.NSJP_3231"/>
<evidence type="ECO:0000313" key="14">
    <source>
        <dbReference type="Proteomes" id="UP000192042"/>
    </source>
</evidence>
<dbReference type="Proteomes" id="UP000192042">
    <property type="component" value="Chromosome I"/>
</dbReference>
<evidence type="ECO:0000256" key="2">
    <source>
        <dbReference type="ARBA" id="ARBA00007317"/>
    </source>
</evidence>
<evidence type="ECO:0000256" key="7">
    <source>
        <dbReference type="ARBA" id="ARBA00025211"/>
    </source>
</evidence>
<comment type="cofactor">
    <cofactor evidence="1 9">
        <name>(R)-lipoate</name>
        <dbReference type="ChEBI" id="CHEBI:83088"/>
    </cofactor>
</comment>
<dbReference type="GO" id="GO:0031405">
    <property type="term" value="F:lipoic acid binding"/>
    <property type="evidence" value="ECO:0007669"/>
    <property type="project" value="TreeGrafter"/>
</dbReference>
<dbReference type="GO" id="GO:0005737">
    <property type="term" value="C:cytoplasm"/>
    <property type="evidence" value="ECO:0007669"/>
    <property type="project" value="TreeGrafter"/>
</dbReference>
<feature type="region of interest" description="Disordered" evidence="10">
    <location>
        <begin position="71"/>
        <end position="196"/>
    </location>
</feature>
<feature type="compositionally biased region" description="Low complexity" evidence="10">
    <location>
        <begin position="167"/>
        <end position="178"/>
    </location>
</feature>
<evidence type="ECO:0000256" key="3">
    <source>
        <dbReference type="ARBA" id="ARBA00011484"/>
    </source>
</evidence>
<evidence type="ECO:0000313" key="13">
    <source>
        <dbReference type="EMBL" id="SLM49398.1"/>
    </source>
</evidence>
<dbReference type="CDD" id="cd06849">
    <property type="entry name" value="lipoyl_domain"/>
    <property type="match status" value="1"/>
</dbReference>
<dbReference type="SUPFAM" id="SSF47005">
    <property type="entry name" value="Peripheral subunit-binding domain of 2-oxo acid dehydrogenase complex"/>
    <property type="match status" value="1"/>
</dbReference>
<comment type="catalytic activity">
    <reaction evidence="8">
        <text>N(6)-[(R)-dihydrolipoyl]-L-lysyl-[protein] + acetyl-CoA = N(6)-[(R)-S(8)-acetyldihydrolipoyl]-L-lysyl-[protein] + CoA</text>
        <dbReference type="Rhea" id="RHEA:17017"/>
        <dbReference type="Rhea" id="RHEA-COMP:10475"/>
        <dbReference type="Rhea" id="RHEA-COMP:10478"/>
        <dbReference type="ChEBI" id="CHEBI:57287"/>
        <dbReference type="ChEBI" id="CHEBI:57288"/>
        <dbReference type="ChEBI" id="CHEBI:83100"/>
        <dbReference type="ChEBI" id="CHEBI:83111"/>
        <dbReference type="EC" id="2.3.1.12"/>
    </reaction>
</comment>
<comment type="similarity">
    <text evidence="2 9">Belongs to the 2-oxoacid dehydrogenase family.</text>
</comment>
<dbReference type="PROSITE" id="PS51826">
    <property type="entry name" value="PSBD"/>
    <property type="match status" value="1"/>
</dbReference>
<dbReference type="Pfam" id="PF02817">
    <property type="entry name" value="E3_binding"/>
    <property type="match status" value="1"/>
</dbReference>
<keyword evidence="4 9" id="KW-0808">Transferase</keyword>
<keyword evidence="6 9" id="KW-0012">Acyltransferase</keyword>
<dbReference type="EC" id="2.3.1.-" evidence="9"/>
<evidence type="ECO:0000256" key="5">
    <source>
        <dbReference type="ARBA" id="ARBA00022823"/>
    </source>
</evidence>
<organism evidence="13 14">
    <name type="scientific">Nitrospira japonica</name>
    <dbReference type="NCBI Taxonomy" id="1325564"/>
    <lineage>
        <taxon>Bacteria</taxon>
        <taxon>Pseudomonadati</taxon>
        <taxon>Nitrospirota</taxon>
        <taxon>Nitrospiria</taxon>
        <taxon>Nitrospirales</taxon>
        <taxon>Nitrospiraceae</taxon>
        <taxon>Nitrospira</taxon>
    </lineage>
</organism>
<dbReference type="InterPro" id="IPR004167">
    <property type="entry name" value="PSBD"/>
</dbReference>
<dbReference type="Pfam" id="PF00364">
    <property type="entry name" value="Biotin_lipoyl"/>
    <property type="match status" value="1"/>
</dbReference>
<evidence type="ECO:0000256" key="4">
    <source>
        <dbReference type="ARBA" id="ARBA00022679"/>
    </source>
</evidence>
<dbReference type="PANTHER" id="PTHR43178">
    <property type="entry name" value="DIHYDROLIPOAMIDE ACETYLTRANSFERASE COMPONENT OF PYRUVATE DEHYDROGENASE COMPLEX"/>
    <property type="match status" value="1"/>
</dbReference>
<dbReference type="RefSeq" id="WP_080887628.1">
    <property type="nucleotide sequence ID" value="NZ_LT828648.1"/>
</dbReference>
<dbReference type="SUPFAM" id="SSF52777">
    <property type="entry name" value="CoA-dependent acyltransferases"/>
    <property type="match status" value="1"/>
</dbReference>
<dbReference type="PANTHER" id="PTHR43178:SF2">
    <property type="entry name" value="DIHYDROLIPOYLLYSINE-RESIDUE ACETYLTRANSFERASE COMPONENT OF PYRUVATE DEHYDROGENASE COMPLEX"/>
    <property type="match status" value="1"/>
</dbReference>
<dbReference type="InterPro" id="IPR036625">
    <property type="entry name" value="E3-bd_dom_sf"/>
</dbReference>
<dbReference type="KEGG" id="nja:NSJP_3231"/>
<dbReference type="InterPro" id="IPR011053">
    <property type="entry name" value="Single_hybrid_motif"/>
</dbReference>
<dbReference type="SUPFAM" id="SSF51230">
    <property type="entry name" value="Single hybrid motif"/>
    <property type="match status" value="1"/>
</dbReference>
<dbReference type="GO" id="GO:0004742">
    <property type="term" value="F:dihydrolipoyllysine-residue acetyltransferase activity"/>
    <property type="evidence" value="ECO:0007669"/>
    <property type="project" value="UniProtKB-EC"/>
</dbReference>
<evidence type="ECO:0000256" key="9">
    <source>
        <dbReference type="RuleBase" id="RU003423"/>
    </source>
</evidence>
<evidence type="ECO:0000259" key="11">
    <source>
        <dbReference type="PROSITE" id="PS50968"/>
    </source>
</evidence>
<reference evidence="13 14" key="1">
    <citation type="submission" date="2017-03" db="EMBL/GenBank/DDBJ databases">
        <authorList>
            <person name="Afonso C.L."/>
            <person name="Miller P.J."/>
            <person name="Scott M.A."/>
            <person name="Spackman E."/>
            <person name="Goraichik I."/>
            <person name="Dimitrov K.M."/>
            <person name="Suarez D.L."/>
            <person name="Swayne D.E."/>
        </authorList>
    </citation>
    <scope>NUCLEOTIDE SEQUENCE [LARGE SCALE GENOMIC DNA]</scope>
    <source>
        <strain evidence="13">Genome sequencing of Nitrospira japonica strain NJ11</strain>
    </source>
</reference>
<comment type="function">
    <text evidence="7">The pyruvate dehydrogenase complex catalyzes the overall conversion of pyruvate to acetyl-CoA and CO(2). It contains multiple copies of three enzymatic components: pyruvate dehydrogenase (E1), dihydrolipoamide acetyltransferase (E2) and lipoamide dehydrogenase (E3).</text>
</comment>
<feature type="domain" description="Peripheral subunit-binding (PSBD)" evidence="12">
    <location>
        <begin position="194"/>
        <end position="231"/>
    </location>
</feature>
<comment type="subunit">
    <text evidence="3">Forms a 24-polypeptide structural core with octahedral symmetry.</text>
</comment>
<dbReference type="GO" id="GO:0006086">
    <property type="term" value="P:pyruvate decarboxylation to acetyl-CoA"/>
    <property type="evidence" value="ECO:0007669"/>
    <property type="project" value="TreeGrafter"/>
</dbReference>
<dbReference type="InterPro" id="IPR001078">
    <property type="entry name" value="2-oxoacid_DH_actylTfrase"/>
</dbReference>
<dbReference type="PROSITE" id="PS00189">
    <property type="entry name" value="LIPOYL"/>
    <property type="match status" value="1"/>
</dbReference>
<feature type="compositionally biased region" description="Low complexity" evidence="10">
    <location>
        <begin position="99"/>
        <end position="112"/>
    </location>
</feature>
<evidence type="ECO:0000259" key="12">
    <source>
        <dbReference type="PROSITE" id="PS51826"/>
    </source>
</evidence>
<evidence type="ECO:0000256" key="1">
    <source>
        <dbReference type="ARBA" id="ARBA00001938"/>
    </source>
</evidence>
<dbReference type="EMBL" id="LT828648">
    <property type="protein sequence ID" value="SLM49398.1"/>
    <property type="molecule type" value="Genomic_DNA"/>
</dbReference>
<dbReference type="InterPro" id="IPR003016">
    <property type="entry name" value="2-oxoA_DH_lipoyl-BS"/>
</dbReference>
<proteinExistence type="inferred from homology"/>